<dbReference type="InterPro" id="IPR035937">
    <property type="entry name" value="FPG_N"/>
</dbReference>
<dbReference type="SUPFAM" id="SSF57716">
    <property type="entry name" value="Glucocorticoid receptor-like (DNA-binding domain)"/>
    <property type="match status" value="1"/>
</dbReference>
<evidence type="ECO:0000256" key="8">
    <source>
        <dbReference type="ARBA" id="ARBA00022833"/>
    </source>
</evidence>
<dbReference type="InterPro" id="IPR010663">
    <property type="entry name" value="Znf_FPG/IleRS"/>
</dbReference>
<protein>
    <recommendedName>
        <fullName evidence="15">Formamidopyrimidine-DNA glycosylase</fullName>
        <shortName evidence="15">Fapy-DNA glycosylase</shortName>
        <ecNumber evidence="15">3.2.2.23</ecNumber>
    </recommendedName>
    <alternativeName>
        <fullName evidence="15">DNA-(apurinic or apyrimidinic site) lyase MutM</fullName>
        <shortName evidence="15">AP lyase MutM</shortName>
        <ecNumber evidence="15">4.2.99.18</ecNumber>
    </alternativeName>
</protein>
<dbReference type="PANTHER" id="PTHR22993">
    <property type="entry name" value="FORMAMIDOPYRIMIDINE-DNA GLYCOSYLASE"/>
    <property type="match status" value="1"/>
</dbReference>
<accession>E0XTD0</accession>
<dbReference type="GO" id="GO:0140078">
    <property type="term" value="F:class I DNA-(apurinic or apyrimidinic site) endonuclease activity"/>
    <property type="evidence" value="ECO:0007669"/>
    <property type="project" value="UniProtKB-EC"/>
</dbReference>
<dbReference type="Pfam" id="PF01149">
    <property type="entry name" value="Fapy_DNA_glyco"/>
    <property type="match status" value="1"/>
</dbReference>
<dbReference type="AlphaFoldDB" id="E0XTD0"/>
<dbReference type="HAMAP" id="MF_00103">
    <property type="entry name" value="Fapy_DNA_glycosyl"/>
    <property type="match status" value="1"/>
</dbReference>
<dbReference type="GO" id="GO:0034039">
    <property type="term" value="F:8-oxo-7,8-dihydroguanine DNA N-glycosylase activity"/>
    <property type="evidence" value="ECO:0007669"/>
    <property type="project" value="TreeGrafter"/>
</dbReference>
<evidence type="ECO:0000256" key="4">
    <source>
        <dbReference type="ARBA" id="ARBA00022723"/>
    </source>
</evidence>
<proteinExistence type="inferred from homology"/>
<dbReference type="PROSITE" id="PS01242">
    <property type="entry name" value="ZF_FPG_1"/>
    <property type="match status" value="1"/>
</dbReference>
<evidence type="ECO:0000256" key="3">
    <source>
        <dbReference type="ARBA" id="ARBA00011245"/>
    </source>
</evidence>
<evidence type="ECO:0000256" key="6">
    <source>
        <dbReference type="ARBA" id="ARBA00022771"/>
    </source>
</evidence>
<gene>
    <name evidence="15" type="primary">mutM</name>
    <name evidence="15" type="synonym">fpg</name>
</gene>
<keyword evidence="9 15" id="KW-0238">DNA-binding</keyword>
<comment type="cofactor">
    <cofactor evidence="15">
        <name>Zn(2+)</name>
        <dbReference type="ChEBI" id="CHEBI:29105"/>
    </cofactor>
    <text evidence="15">Binds 1 zinc ion per subunit.</text>
</comment>
<evidence type="ECO:0000256" key="12">
    <source>
        <dbReference type="ARBA" id="ARBA00023268"/>
    </source>
</evidence>
<feature type="active site" description="Proton donor; for delta-elimination activity" evidence="15">
    <location>
        <position position="260"/>
    </location>
</feature>
<dbReference type="GO" id="GO:0008270">
    <property type="term" value="F:zinc ion binding"/>
    <property type="evidence" value="ECO:0007669"/>
    <property type="project" value="UniProtKB-UniRule"/>
</dbReference>
<dbReference type="InterPro" id="IPR015886">
    <property type="entry name" value="H2TH_FPG"/>
</dbReference>
<feature type="binding site" evidence="15">
    <location>
        <position position="110"/>
    </location>
    <ligand>
        <name>DNA</name>
        <dbReference type="ChEBI" id="CHEBI:16991"/>
    </ligand>
</feature>
<keyword evidence="7 15" id="KW-0378">Hydrolase</keyword>
<feature type="binding site" evidence="15">
    <location>
        <position position="91"/>
    </location>
    <ligand>
        <name>DNA</name>
        <dbReference type="ChEBI" id="CHEBI:16991"/>
    </ligand>
</feature>
<keyword evidence="6 15" id="KW-0863">Zinc-finger</keyword>
<comment type="catalytic activity">
    <reaction evidence="1 15">
        <text>Hydrolysis of DNA containing ring-opened 7-methylguanine residues, releasing 2,6-diamino-4-hydroxy-5-(N-methyl)formamidopyrimidine.</text>
        <dbReference type="EC" id="3.2.2.23"/>
    </reaction>
</comment>
<dbReference type="FunFam" id="1.10.8.50:FF:000003">
    <property type="entry name" value="Formamidopyrimidine-DNA glycosylase"/>
    <property type="match status" value="1"/>
</dbReference>
<evidence type="ECO:0000256" key="11">
    <source>
        <dbReference type="ARBA" id="ARBA00023239"/>
    </source>
</evidence>
<comment type="catalytic activity">
    <reaction evidence="14 15">
        <text>2'-deoxyribonucleotide-(2'-deoxyribose 5'-phosphate)-2'-deoxyribonucleotide-DNA = a 3'-end 2'-deoxyribonucleotide-(2,3-dehydro-2,3-deoxyribose 5'-phosphate)-DNA + a 5'-end 5'-phospho-2'-deoxyribonucleoside-DNA + H(+)</text>
        <dbReference type="Rhea" id="RHEA:66592"/>
        <dbReference type="Rhea" id="RHEA-COMP:13180"/>
        <dbReference type="Rhea" id="RHEA-COMP:16897"/>
        <dbReference type="Rhea" id="RHEA-COMP:17067"/>
        <dbReference type="ChEBI" id="CHEBI:15378"/>
        <dbReference type="ChEBI" id="CHEBI:136412"/>
        <dbReference type="ChEBI" id="CHEBI:157695"/>
        <dbReference type="ChEBI" id="CHEBI:167181"/>
        <dbReference type="EC" id="4.2.99.18"/>
    </reaction>
</comment>
<dbReference type="GO" id="GO:0003684">
    <property type="term" value="F:damaged DNA binding"/>
    <property type="evidence" value="ECO:0007669"/>
    <property type="project" value="InterPro"/>
</dbReference>
<dbReference type="EC" id="4.2.99.18" evidence="15"/>
<keyword evidence="5 15" id="KW-0227">DNA damage</keyword>
<evidence type="ECO:0000256" key="10">
    <source>
        <dbReference type="ARBA" id="ARBA00023204"/>
    </source>
</evidence>
<comment type="similarity">
    <text evidence="2 15">Belongs to the FPG family.</text>
</comment>
<evidence type="ECO:0000259" key="17">
    <source>
        <dbReference type="PROSITE" id="PS51068"/>
    </source>
</evidence>
<keyword evidence="10 15" id="KW-0234">DNA repair</keyword>
<dbReference type="EC" id="3.2.2.23" evidence="15"/>
<dbReference type="CDD" id="cd08966">
    <property type="entry name" value="EcFpg-like_N"/>
    <property type="match status" value="1"/>
</dbReference>
<comment type="caution">
    <text evidence="15">Lacks conserved residue(s) required for the propagation of feature annotation.</text>
</comment>
<dbReference type="PROSITE" id="PS51066">
    <property type="entry name" value="ZF_FPG_2"/>
    <property type="match status" value="1"/>
</dbReference>
<evidence type="ECO:0000259" key="16">
    <source>
        <dbReference type="PROSITE" id="PS51066"/>
    </source>
</evidence>
<name>E0XTD0_9GAMM</name>
<evidence type="ECO:0000256" key="9">
    <source>
        <dbReference type="ARBA" id="ARBA00023125"/>
    </source>
</evidence>
<feature type="domain" description="Formamidopyrimidine-DNA glycosylase catalytic" evidence="17">
    <location>
        <begin position="2"/>
        <end position="113"/>
    </location>
</feature>
<dbReference type="SUPFAM" id="SSF46946">
    <property type="entry name" value="S13-like H2TH domain"/>
    <property type="match status" value="1"/>
</dbReference>
<feature type="active site" description="Schiff-base intermediate with DNA" evidence="15">
    <location>
        <position position="2"/>
    </location>
</feature>
<evidence type="ECO:0000313" key="18">
    <source>
        <dbReference type="EMBL" id="ADI17671.1"/>
    </source>
</evidence>
<evidence type="ECO:0000256" key="2">
    <source>
        <dbReference type="ARBA" id="ARBA00009409"/>
    </source>
</evidence>
<dbReference type="PANTHER" id="PTHR22993:SF9">
    <property type="entry name" value="FORMAMIDOPYRIMIDINE-DNA GLYCOSYLASE"/>
    <property type="match status" value="1"/>
</dbReference>
<feature type="domain" description="FPG-type" evidence="16">
    <location>
        <begin position="236"/>
        <end position="270"/>
    </location>
</feature>
<feature type="active site" description="Proton donor; for beta-elimination activity" evidence="15">
    <location>
        <position position="58"/>
    </location>
</feature>
<dbReference type="Pfam" id="PF06827">
    <property type="entry name" value="zf-FPG_IleRS"/>
    <property type="match status" value="1"/>
</dbReference>
<dbReference type="InterPro" id="IPR000214">
    <property type="entry name" value="Znf_DNA_glyclase/AP_lyase"/>
</dbReference>
<sequence length="271" mass="31073">MPELPEVETTKRGIEPYISTRKISSIYISKYDLRIKFNKNKKNNILNKKIEGVRRRAKYILIDFSNNYSLLIHLGMTGNLRIADTLSLGKHDHIAFSLNSKKHLIYNDVRRFGLILIIKKGQRNKLLENNGPDPFEKSADYKYLHKKIEKSKATIKSILLNNRIISGIGNIYACEILFSSKISPLKLGSSITHDECKIILKNSKKILKKAINSGGTTLNDYLNADAKPGYFKIQLNVYDRESEDCKKCSQKIKRIIQNGRSTFFCSKCQLK</sequence>
<comment type="function">
    <text evidence="15">Involved in base excision repair of DNA damaged by oxidation or by mutagenic agents. Acts as DNA glycosylase that recognizes and removes damaged bases. Has a preference for oxidized purines, such as 7,8-dihydro-8-oxoguanine (8-oxoG). Has AP (apurinic/apyrimidinic) lyase activity and introduces nicks in the DNA strand. Cleaves the DNA backbone by beta-delta elimination to generate a single-strand break at the site of the removed base with both 3'- and 5'-phosphates.</text>
</comment>
<dbReference type="Pfam" id="PF06831">
    <property type="entry name" value="H2TH"/>
    <property type="match status" value="1"/>
</dbReference>
<dbReference type="InterPro" id="IPR020629">
    <property type="entry name" value="FPG_Glyclase"/>
</dbReference>
<evidence type="ECO:0000256" key="14">
    <source>
        <dbReference type="ARBA" id="ARBA00044632"/>
    </source>
</evidence>
<evidence type="ECO:0000256" key="13">
    <source>
        <dbReference type="ARBA" id="ARBA00023295"/>
    </source>
</evidence>
<evidence type="ECO:0000256" key="7">
    <source>
        <dbReference type="ARBA" id="ARBA00022801"/>
    </source>
</evidence>
<keyword evidence="11 15" id="KW-0456">Lyase</keyword>
<dbReference type="SUPFAM" id="SSF81624">
    <property type="entry name" value="N-terminal domain of MutM-like DNA repair proteins"/>
    <property type="match status" value="1"/>
</dbReference>
<dbReference type="SMART" id="SM00898">
    <property type="entry name" value="Fapy_DNA_glyco"/>
    <property type="match status" value="1"/>
</dbReference>
<dbReference type="NCBIfam" id="NF002211">
    <property type="entry name" value="PRK01103.1"/>
    <property type="match status" value="1"/>
</dbReference>
<dbReference type="NCBIfam" id="TIGR00577">
    <property type="entry name" value="fpg"/>
    <property type="match status" value="1"/>
</dbReference>
<dbReference type="InterPro" id="IPR012319">
    <property type="entry name" value="FPG_cat"/>
</dbReference>
<feature type="active site" description="Proton donor" evidence="15">
    <location>
        <position position="3"/>
    </location>
</feature>
<evidence type="ECO:0000256" key="1">
    <source>
        <dbReference type="ARBA" id="ARBA00001668"/>
    </source>
</evidence>
<dbReference type="EMBL" id="GU474871">
    <property type="protein sequence ID" value="ADI17671.1"/>
    <property type="molecule type" value="Genomic_DNA"/>
</dbReference>
<keyword evidence="13 15" id="KW-0326">Glycosidase</keyword>
<dbReference type="InterPro" id="IPR015887">
    <property type="entry name" value="DNA_glyclase_Znf_dom_DNA_BS"/>
</dbReference>
<dbReference type="SMART" id="SM01232">
    <property type="entry name" value="H2TH"/>
    <property type="match status" value="1"/>
</dbReference>
<keyword evidence="8 15" id="KW-0862">Zinc</keyword>
<dbReference type="PROSITE" id="PS51068">
    <property type="entry name" value="FPG_CAT"/>
    <property type="match status" value="1"/>
</dbReference>
<dbReference type="Gene3D" id="3.20.190.10">
    <property type="entry name" value="MutM-like, N-terminal"/>
    <property type="match status" value="1"/>
</dbReference>
<dbReference type="InterPro" id="IPR010979">
    <property type="entry name" value="Ribosomal_uS13-like_H2TH"/>
</dbReference>
<keyword evidence="12 15" id="KW-0511">Multifunctional enzyme</keyword>
<comment type="subunit">
    <text evidence="3 15">Monomer.</text>
</comment>
<keyword evidence="4 15" id="KW-0479">Metal-binding</keyword>
<dbReference type="GO" id="GO:0006284">
    <property type="term" value="P:base-excision repair"/>
    <property type="evidence" value="ECO:0007669"/>
    <property type="project" value="InterPro"/>
</dbReference>
<reference evidence="18" key="1">
    <citation type="journal article" date="2011" name="Environ. Microbiol.">
        <title>Time-series analyses of Monterey Bay coastal microbial picoplankton using a 'genome proxy' microarray.</title>
        <authorList>
            <person name="Rich V.I."/>
            <person name="Pham V.D."/>
            <person name="Eppley J."/>
            <person name="Shi Y."/>
            <person name="DeLong E.F."/>
        </authorList>
    </citation>
    <scope>NUCLEOTIDE SEQUENCE</scope>
</reference>
<organism evidence="18">
    <name type="scientific">uncultured gamma proteobacterium HF0130_23I23</name>
    <dbReference type="NCBI Taxonomy" id="710984"/>
    <lineage>
        <taxon>Bacteria</taxon>
        <taxon>Pseudomonadati</taxon>
        <taxon>Pseudomonadota</taxon>
        <taxon>Gammaproteobacteria</taxon>
        <taxon>environmental samples</taxon>
    </lineage>
</organism>
<dbReference type="Gene3D" id="1.10.8.50">
    <property type="match status" value="1"/>
</dbReference>
<evidence type="ECO:0000256" key="5">
    <source>
        <dbReference type="ARBA" id="ARBA00022763"/>
    </source>
</evidence>
<evidence type="ECO:0000256" key="15">
    <source>
        <dbReference type="HAMAP-Rule" id="MF_00103"/>
    </source>
</evidence>